<evidence type="ECO:0000313" key="3">
    <source>
        <dbReference type="Proteomes" id="UP001155077"/>
    </source>
</evidence>
<organism evidence="2 3">
    <name type="scientific">Gramella jeungdoensis</name>
    <dbReference type="NCBI Taxonomy" id="708091"/>
    <lineage>
        <taxon>Bacteria</taxon>
        <taxon>Pseudomonadati</taxon>
        <taxon>Bacteroidota</taxon>
        <taxon>Flavobacteriia</taxon>
        <taxon>Flavobacteriales</taxon>
        <taxon>Flavobacteriaceae</taxon>
        <taxon>Christiangramia</taxon>
    </lineage>
</organism>
<accession>A0ABT0Z5X8</accession>
<dbReference type="Proteomes" id="UP001155077">
    <property type="component" value="Unassembled WGS sequence"/>
</dbReference>
<name>A0ABT0Z5X8_9FLAO</name>
<dbReference type="RefSeq" id="WP_252115847.1">
    <property type="nucleotide sequence ID" value="NZ_JAMSCK010000012.1"/>
</dbReference>
<proteinExistence type="predicted"/>
<comment type="caution">
    <text evidence="2">The sequence shown here is derived from an EMBL/GenBank/DDBJ whole genome shotgun (WGS) entry which is preliminary data.</text>
</comment>
<keyword evidence="3" id="KW-1185">Reference proteome</keyword>
<feature type="domain" description="Ig-like" evidence="1">
    <location>
        <begin position="1900"/>
        <end position="2015"/>
    </location>
</feature>
<reference evidence="2" key="1">
    <citation type="submission" date="2022-06" db="EMBL/GenBank/DDBJ databases">
        <title>Gramella sediminis sp. nov., isolated from deep-sea sediment of the Indian Ocean.</title>
        <authorList>
            <person name="Yang L."/>
        </authorList>
    </citation>
    <scope>NUCLEOTIDE SEQUENCE</scope>
    <source>
        <strain evidence="2">HMD3159</strain>
    </source>
</reference>
<dbReference type="InterPro" id="IPR007110">
    <property type="entry name" value="Ig-like_dom"/>
</dbReference>
<dbReference type="SMART" id="SM00409">
    <property type="entry name" value="IG"/>
    <property type="match status" value="12"/>
</dbReference>
<dbReference type="InterPro" id="IPR022409">
    <property type="entry name" value="PKD/Chitinase_dom"/>
</dbReference>
<evidence type="ECO:0000259" key="1">
    <source>
        <dbReference type="PROSITE" id="PS50835"/>
    </source>
</evidence>
<gene>
    <name evidence="2" type="ORF">NE848_17185</name>
</gene>
<dbReference type="EMBL" id="JAMSCK010000012">
    <property type="protein sequence ID" value="MCM8571133.1"/>
    <property type="molecule type" value="Genomic_DNA"/>
</dbReference>
<protein>
    <submittedName>
        <fullName evidence="2">Gliding motility-associated C-terminal domain-containing protein</fullName>
    </submittedName>
</protein>
<dbReference type="Pfam" id="PF13585">
    <property type="entry name" value="CHU_C"/>
    <property type="match status" value="1"/>
</dbReference>
<dbReference type="InterPro" id="IPR003599">
    <property type="entry name" value="Ig_sub"/>
</dbReference>
<feature type="non-terminal residue" evidence="2">
    <location>
        <position position="2243"/>
    </location>
</feature>
<sequence length="2243" mass="235221">MEWKITRKEKTFKKREIIKLVQTTCLLLAFFTGPFHLIAQSGNTITGNECIVFDSCPEDQNLCADTVIQDEFGNDILGTYVDWTTPIVSQSCMTEGQTGNFQMLFELNEQLLTEECWDFNYISRVGTDGGYLKLFSGSDDNRSNNSEVITPFLILKDNAETSFDVAYAKPPKGDDYEYYIQLFIVDENGNEFESGARQQIVQNQKTYTFYTNNPNDQEGVFRLKYVFSYVGDKPSNANTGDTLISVDGILNDDGCSAGIDFVVSGPEKGFYPVGTHDLKYVATYTSPTGEVSSKTCSFTITVGNLVAQISGNEELNCSNTEIQLSASETGLMGSASYLWNTGETTSTIEVSTPGDYTVTVTDSFNGCSDDHTVSVTQNLDTPTASISGNQELNCETTSITLDATTSGNVSYLWNTGATTATIDVTTPGDYSVVITDNDSKCTAEDMVNVTQNIDTPTASISGNQELNCEITSITLDATTSGNVSYLWNTGATTATIDVTTPGDYSVVITNNDSMCTAEDGVIVTQNLDTPTTSISGNQELNCEITSITLDATTTGNVSYLWNTGATTATIDVTTPGDYSVVITNNDSMCTAEDGVIVTQNLDTPTASISGNQELNCETTSITLDATTTENVSYLWNTGATTASIDVTSPGDYSVVITNNDSKCTAEDLVSVTQNIDTPTASISGNQELNCEITSITLDATTSGNVSYLWNTGATTATIDVDTPGDYSVVITNNDSKCTAEDLVSVTQNIDAPTASISGNEELNCETTSITLDATTSGNVSYLWNTGATTASIDVTSPGDYAVVITNNDSKCTAEDLVSVTQNIDTPTASISGNEELNCETTSITLDATTTGNVSYLWNTGAATATIDVDTPGDYSVVITNNDSKCTAEDLVSVTQNIDTPTASISGNQELNCETTSITLDATTTGNVSYLWSNGATTPSIEVSEAGEYSVTVTNNDSNCADTAMVTVAQDNTSVTAAISGNDTLNCETTSITLDATTTGNVSYLWNTGAITPSIEVSEAGEYSVTVTNNDSNCADTAMVTVAKDNTSVTAAISGNDTLNCETTSITLDATTTGNVSYLWNTGAITPSIEVSEAGEYSVTVTNNDSKCTDTAMVTVAQDNTSVTAAISGNDTLNCETTSITLDATTSGNVSYLWNTGAITPSIEVSEAGEYSVTVTNNDSNCVDTAMVTVAQDNTPVTAAISGNEALNCETTSITLDATTTGNVSYLWNTGATTPSIEVSEAGEYSVTVTNNDSNCADTAMVTVAQDNTSVTAAISGNDTLNCETTSITLDATTTGNVSYLWSNGATTPSIEVSEAGEYSVTVTNNDSNCADTAMVTVTQDNTQVTAEISGNEELNCETTSVTLDATTTGNVSYMWNTGATTPSIEVSEAGEYSVTITNNDSKCADTAMVTVTQDNTPVTAAISGNEVLNCETTSITLDATTSGNVSYLWSNGATTPSIEVSEAGEYSVTVTNNDSKCADTAMVTVAQDNTPVTAAISGNDTLNCETTSITLNATTTGNVSYLWSNGATTPSIEVSEAGEYSVTVTNNDSKCADTAMVTVAQDNTPVTAAISGNDTLNCETTSITLDATTSGNVSYLWNTGATTPSIEVSEAGEYSVTVTNNDSKCADTAMITIAQDNTPVTAAISGNEVLNCETTSITLDATTSGNVSYLWSNGATTPSIEVSEAGEYSVTVTNNDSNCADTAMVTVAQDNTPVTAAISGNEVLNCETTSITLDATTSGNVSYLWNTGATTPSIEVSEAGEYSVTVTNNDSKCADTAMVTVAQDNTPVTAAISGNDTLNCETTSITLDATTSGNVSYLWSNGATTPSIEVSEAGEYSVTVTNNDSNCADTAMVTVAQDNTPVTAAISGNDTLNCETTSITLDATTSGNVSYLWSNGATTPSIEVSEAGEYSVTVTNNDSKCTANDNVTVTRSADSVVASISGIEELTCEITSITLDATTTGNVSYLWNTGETTASIEVNDAGEYSVTITNNDSNCTANDNVTITRSADSVAANITGSEILSCDTSSITLNATTTGNVSYLWNTGESTSSIEVSEPGEYSVIVTNNDSGCTNTDSLTVTREVAPEIQVAEDPQLCDDGDVYDLFEMLVGEVDQSGTWIDTDNTGALDNGFIDPTMMAVGTYTFTYQLDGNCASSTDVTVSIIDCIVLDCSVGDIKNGISKVVTPNGDGRNDFLEVETACDFTYDLMIFNRWGNKIFEAQNYQNNWDGYSQSSFTSSNQLPAGTY</sequence>
<evidence type="ECO:0000313" key="2">
    <source>
        <dbReference type="EMBL" id="MCM8571133.1"/>
    </source>
</evidence>
<dbReference type="SMART" id="SM00089">
    <property type="entry name" value="PKD"/>
    <property type="match status" value="24"/>
</dbReference>
<dbReference type="PROSITE" id="PS50835">
    <property type="entry name" value="IG_LIKE"/>
    <property type="match status" value="1"/>
</dbReference>